<dbReference type="InterPro" id="IPR015943">
    <property type="entry name" value="WD40/YVTN_repeat-like_dom_sf"/>
</dbReference>
<dbReference type="SMART" id="SM00320">
    <property type="entry name" value="WD40"/>
    <property type="match status" value="5"/>
</dbReference>
<evidence type="ECO:0000313" key="2">
    <source>
        <dbReference type="EMBL" id="KAK4528691.1"/>
    </source>
</evidence>
<proteinExistence type="predicted"/>
<dbReference type="InterPro" id="IPR001680">
    <property type="entry name" value="WD40_rpt"/>
</dbReference>
<comment type="caution">
    <text evidence="2">The sequence shown here is derived from an EMBL/GenBank/DDBJ whole genome shotgun (WGS) entry which is preliminary data.</text>
</comment>
<evidence type="ECO:0000313" key="3">
    <source>
        <dbReference type="Proteomes" id="UP001300502"/>
    </source>
</evidence>
<dbReference type="Proteomes" id="UP001300502">
    <property type="component" value="Unassembled WGS sequence"/>
</dbReference>
<protein>
    <recommendedName>
        <fullName evidence="4">Transducin family protein / WD-40 repeat family protein</fullName>
    </recommendedName>
</protein>
<dbReference type="Gene3D" id="2.130.10.10">
    <property type="entry name" value="YVTN repeat-like/Quinoprotein amine dehydrogenase"/>
    <property type="match status" value="1"/>
</dbReference>
<keyword evidence="1" id="KW-0853">WD repeat</keyword>
<dbReference type="InterPro" id="IPR050865">
    <property type="entry name" value="BEACH_Domain"/>
</dbReference>
<dbReference type="Pfam" id="PF00400">
    <property type="entry name" value="WD40"/>
    <property type="match status" value="1"/>
</dbReference>
<dbReference type="PROSITE" id="PS50082">
    <property type="entry name" value="WD_REPEATS_2"/>
    <property type="match status" value="1"/>
</dbReference>
<sequence length="408" mass="44831">MEMPGRCKSCEEFISLWIDRYPCIIPFKLENDPTLGAFPSESSIVVASAHSVKSFGVRGKRLLQETCTKDFKSRCTCAAWNGAFSSLFLGFQNGAIFSWKEREGFRRLSNKKSHSPVSCIESKSHMVASGTADGKISLFPCAATGKSIAGGTRAHVSPIICLRFVENGNFLASFGRDGIGKLWCVDRLDSPRHVVGDVQFPPSIVQVDRDESKPEVFYIASDKAIHIWDIRVGGISAVLSEPLSSSSSCSKNKRRIKCMKVLSSGSIVTGNSDGSLLYWPPCGSWNGIQVLAPSFIPITSIANDNFKFLLGWENGSLTLLSNTLQDCGVDEERLLTRLMSPIQSIELIREDLVLVSERSGRVSGLDFSMDNDCIVVENNRTDAFLKWLNETRGSGKVESSLVGKFWNS</sequence>
<keyword evidence="3" id="KW-1185">Reference proteome</keyword>
<dbReference type="SUPFAM" id="SSF50978">
    <property type="entry name" value="WD40 repeat-like"/>
    <property type="match status" value="1"/>
</dbReference>
<dbReference type="PANTHER" id="PTHR13743:SF123">
    <property type="entry name" value="PROTEIN FAN"/>
    <property type="match status" value="1"/>
</dbReference>
<evidence type="ECO:0000256" key="1">
    <source>
        <dbReference type="PROSITE-ProRule" id="PRU00221"/>
    </source>
</evidence>
<organism evidence="2 3">
    <name type="scientific">Galdieria yellowstonensis</name>
    <dbReference type="NCBI Taxonomy" id="3028027"/>
    <lineage>
        <taxon>Eukaryota</taxon>
        <taxon>Rhodophyta</taxon>
        <taxon>Bangiophyceae</taxon>
        <taxon>Galdieriales</taxon>
        <taxon>Galdieriaceae</taxon>
        <taxon>Galdieria</taxon>
    </lineage>
</organism>
<accession>A0AAV9INF9</accession>
<feature type="repeat" description="WD" evidence="1">
    <location>
        <begin position="152"/>
        <end position="183"/>
    </location>
</feature>
<dbReference type="PANTHER" id="PTHR13743">
    <property type="entry name" value="BEIGE/BEACH-RELATED"/>
    <property type="match status" value="1"/>
</dbReference>
<dbReference type="EMBL" id="JANCYU010000068">
    <property type="protein sequence ID" value="KAK4528691.1"/>
    <property type="molecule type" value="Genomic_DNA"/>
</dbReference>
<dbReference type="InterPro" id="IPR036322">
    <property type="entry name" value="WD40_repeat_dom_sf"/>
</dbReference>
<gene>
    <name evidence="2" type="ORF">GAYE_SCF63G6636</name>
</gene>
<name>A0AAV9INF9_9RHOD</name>
<evidence type="ECO:0008006" key="4">
    <source>
        <dbReference type="Google" id="ProtNLM"/>
    </source>
</evidence>
<reference evidence="2 3" key="1">
    <citation type="submission" date="2022-07" db="EMBL/GenBank/DDBJ databases">
        <title>Genome-wide signatures of adaptation to extreme environments.</title>
        <authorList>
            <person name="Cho C.H."/>
            <person name="Yoon H.S."/>
        </authorList>
    </citation>
    <scope>NUCLEOTIDE SEQUENCE [LARGE SCALE GENOMIC DNA]</scope>
    <source>
        <strain evidence="2 3">108.79 E11</strain>
    </source>
</reference>
<dbReference type="AlphaFoldDB" id="A0AAV9INF9"/>